<name>A0A6H9G771_MICAE</name>
<protein>
    <submittedName>
        <fullName evidence="1">Uncharacterized protein</fullName>
    </submittedName>
</protein>
<accession>A0A6H9G771</accession>
<organism evidence="1 2">
    <name type="scientific">Microcystis aeruginosa NIES-3804</name>
    <dbReference type="NCBI Taxonomy" id="2517783"/>
    <lineage>
        <taxon>Bacteria</taxon>
        <taxon>Bacillati</taxon>
        <taxon>Cyanobacteriota</taxon>
        <taxon>Cyanophyceae</taxon>
        <taxon>Oscillatoriophycideae</taxon>
        <taxon>Chroococcales</taxon>
        <taxon>Microcystaceae</taxon>
        <taxon>Microcystis</taxon>
    </lineage>
</organism>
<dbReference type="Proteomes" id="UP000435041">
    <property type="component" value="Unassembled WGS sequence"/>
</dbReference>
<dbReference type="AlphaFoldDB" id="A0A6H9G771"/>
<proteinExistence type="predicted"/>
<dbReference type="EMBL" id="BJCI01000043">
    <property type="protein sequence ID" value="GCL51021.1"/>
    <property type="molecule type" value="Genomic_DNA"/>
</dbReference>
<dbReference type="RefSeq" id="WP_301951263.1">
    <property type="nucleotide sequence ID" value="NZ_BJCI01000043.1"/>
</dbReference>
<evidence type="ECO:0000313" key="2">
    <source>
        <dbReference type="Proteomes" id="UP000435041"/>
    </source>
</evidence>
<gene>
    <name evidence="1" type="ORF">NIES3804_25940</name>
</gene>
<comment type="caution">
    <text evidence="1">The sequence shown here is derived from an EMBL/GenBank/DDBJ whole genome shotgun (WGS) entry which is preliminary data.</text>
</comment>
<sequence length="44" mass="4787">MVRMWKSSPIGFINARAKGLDFQGEVGSEGTGKYETIGRKGLVN</sequence>
<reference evidence="1 2" key="1">
    <citation type="submission" date="2019-02" db="EMBL/GenBank/DDBJ databases">
        <title>Draft genome sequence of Arthrospira platensis NIES-3804.</title>
        <authorList>
            <person name="Yamaguchi H."/>
            <person name="Suzuki S."/>
            <person name="Kawachi M."/>
        </authorList>
    </citation>
    <scope>NUCLEOTIDE SEQUENCE [LARGE SCALE GENOMIC DNA]</scope>
    <source>
        <strain evidence="1 2">NIES-3804</strain>
    </source>
</reference>
<evidence type="ECO:0000313" key="1">
    <source>
        <dbReference type="EMBL" id="GCL51021.1"/>
    </source>
</evidence>